<comment type="caution">
    <text evidence="4">The sequence shown here is derived from an EMBL/GenBank/DDBJ whole genome shotgun (WGS) entry which is preliminary data.</text>
</comment>
<dbReference type="PANTHER" id="PTHR45971:SF1">
    <property type="entry name" value="RUBICON, ISOFORM A"/>
    <property type="match status" value="1"/>
</dbReference>
<name>A0AAD4MWJ5_9BILA</name>
<evidence type="ECO:0000256" key="2">
    <source>
        <dbReference type="SAM" id="MobiDB-lite"/>
    </source>
</evidence>
<evidence type="ECO:0000256" key="1">
    <source>
        <dbReference type="ARBA" id="ARBA00023006"/>
    </source>
</evidence>
<dbReference type="PANTHER" id="PTHR45971">
    <property type="entry name" value="PHOX (PX) DOMAIN-CONTAINING PROTEIN"/>
    <property type="match status" value="1"/>
</dbReference>
<keyword evidence="1" id="KW-0072">Autophagy</keyword>
<dbReference type="Pfam" id="PF21054">
    <property type="entry name" value="RUBC_PIKBD"/>
    <property type="match status" value="1"/>
</dbReference>
<feature type="compositionally biased region" description="Polar residues" evidence="2">
    <location>
        <begin position="142"/>
        <end position="152"/>
    </location>
</feature>
<dbReference type="GO" id="GO:1901981">
    <property type="term" value="F:phosphatidylinositol phosphate binding"/>
    <property type="evidence" value="ECO:0007669"/>
    <property type="project" value="TreeGrafter"/>
</dbReference>
<evidence type="ECO:0000313" key="4">
    <source>
        <dbReference type="EMBL" id="KAI1708309.1"/>
    </source>
</evidence>
<dbReference type="AlphaFoldDB" id="A0AAD4MWJ5"/>
<reference evidence="4" key="1">
    <citation type="submission" date="2022-01" db="EMBL/GenBank/DDBJ databases">
        <title>Genome Sequence Resource for Two Populations of Ditylenchus destructor, the Migratory Endoparasitic Phytonematode.</title>
        <authorList>
            <person name="Zhang H."/>
            <person name="Lin R."/>
            <person name="Xie B."/>
        </authorList>
    </citation>
    <scope>NUCLEOTIDE SEQUENCE</scope>
    <source>
        <strain evidence="4">BazhouSP</strain>
    </source>
</reference>
<gene>
    <name evidence="4" type="ORF">DdX_11989</name>
</gene>
<dbReference type="InterPro" id="IPR025258">
    <property type="entry name" value="RH_dom"/>
</dbReference>
<dbReference type="GO" id="GO:0006914">
    <property type="term" value="P:autophagy"/>
    <property type="evidence" value="ECO:0007669"/>
    <property type="project" value="UniProtKB-KW"/>
</dbReference>
<accession>A0AAD4MWJ5</accession>
<dbReference type="SMART" id="SM01175">
    <property type="entry name" value="DUF4206"/>
    <property type="match status" value="1"/>
</dbReference>
<dbReference type="EMBL" id="JAKKPZ010000036">
    <property type="protein sequence ID" value="KAI1708309.1"/>
    <property type="molecule type" value="Genomic_DNA"/>
</dbReference>
<dbReference type="InterPro" id="IPR052428">
    <property type="entry name" value="Autophagy_HostDef_Reg"/>
</dbReference>
<feature type="domain" description="Rubicon Homology" evidence="3">
    <location>
        <begin position="318"/>
        <end position="536"/>
    </location>
</feature>
<dbReference type="InterPro" id="IPR048569">
    <property type="entry name" value="RUBC_PIKBD"/>
</dbReference>
<sequence>MASFINDWMATGSQTDMQALRRNFNLTDAVCSINEFPQKQIFVPNDASTSEESDGWCHITHVQSSKSILNNNDEDDALLNPKGCQTDDIHLYISDMLISSVEQMQWNELKRNIDFSRPVDPRTFFSEADQCYSMQESYHSCAPTASTSNNASQKREGNSVFYTSHSDGPVASSSNCASNISDEPKAALSSESVVIKNQSNNAEPVVSALVEYLKNKRRRSVGSNSTSCIEGLASYAAAPQKLVPIPNEIPITLDESYDIEGKRVRLRGAAVWAPLKKKFIFDVPSVSHKDFPTLLAHQKYRCAGCGLKLDNFYAKRVKFCHYYSKLFCQCCHQGEKSSLPAQILHFWNFKEYSVCDTAFKFLRDNEDQPVFDVKASNAQLYKKVRNLRKVRTLRVQLSHMWQYVQLCPTAESVLTPSGYLKTMFESIPRRFLELESVDVYSMIDFNAIASKNLLEVLEPIALYGETHIEACVKCRQRAFLCQVCLNADDLLFPFQLDKVYRCDGCGSLTHSKCHLQQLRQTGENKCGKCERIRRKRIRQQRMSEMSSVEYSSE</sequence>
<evidence type="ECO:0000313" key="5">
    <source>
        <dbReference type="Proteomes" id="UP001201812"/>
    </source>
</evidence>
<dbReference type="Proteomes" id="UP001201812">
    <property type="component" value="Unassembled WGS sequence"/>
</dbReference>
<dbReference type="Pfam" id="PF13901">
    <property type="entry name" value="RH_dom"/>
    <property type="match status" value="1"/>
</dbReference>
<proteinExistence type="predicted"/>
<feature type="compositionally biased region" description="Polar residues" evidence="2">
    <location>
        <begin position="160"/>
        <end position="178"/>
    </location>
</feature>
<evidence type="ECO:0000259" key="3">
    <source>
        <dbReference type="SMART" id="SM01175"/>
    </source>
</evidence>
<feature type="region of interest" description="Disordered" evidence="2">
    <location>
        <begin position="142"/>
        <end position="178"/>
    </location>
</feature>
<protein>
    <submittedName>
        <fullName evidence="4">Zinc-RING and/or ribbon domain-containing protein</fullName>
    </submittedName>
</protein>
<organism evidence="4 5">
    <name type="scientific">Ditylenchus destructor</name>
    <dbReference type="NCBI Taxonomy" id="166010"/>
    <lineage>
        <taxon>Eukaryota</taxon>
        <taxon>Metazoa</taxon>
        <taxon>Ecdysozoa</taxon>
        <taxon>Nematoda</taxon>
        <taxon>Chromadorea</taxon>
        <taxon>Rhabditida</taxon>
        <taxon>Tylenchina</taxon>
        <taxon>Tylenchomorpha</taxon>
        <taxon>Sphaerularioidea</taxon>
        <taxon>Anguinidae</taxon>
        <taxon>Anguininae</taxon>
        <taxon>Ditylenchus</taxon>
    </lineage>
</organism>
<keyword evidence="5" id="KW-1185">Reference proteome</keyword>